<gene>
    <name evidence="2" type="ORF">GEV02_10640</name>
</gene>
<organism evidence="2 3">
    <name type="scientific">Rugamonas aquatica</name>
    <dbReference type="NCBI Taxonomy" id="2743357"/>
    <lineage>
        <taxon>Bacteria</taxon>
        <taxon>Pseudomonadati</taxon>
        <taxon>Pseudomonadota</taxon>
        <taxon>Betaproteobacteria</taxon>
        <taxon>Burkholderiales</taxon>
        <taxon>Oxalobacteraceae</taxon>
        <taxon>Telluria group</taxon>
        <taxon>Rugamonas</taxon>
    </lineage>
</organism>
<dbReference type="EMBL" id="WHUG01000003">
    <property type="protein sequence ID" value="MQA38609.1"/>
    <property type="molecule type" value="Genomic_DNA"/>
</dbReference>
<comment type="caution">
    <text evidence="2">The sequence shown here is derived from an EMBL/GenBank/DDBJ whole genome shotgun (WGS) entry which is preliminary data.</text>
</comment>
<evidence type="ECO:0000313" key="3">
    <source>
        <dbReference type="Proteomes" id="UP000440498"/>
    </source>
</evidence>
<dbReference type="AlphaFoldDB" id="A0A6A7N0Q6"/>
<sequence length="88" mass="8888">MRNVLALFVAVVFVLYSSVLAAAPAHACCKSADCPVTQCVAADCLPSAMPAALGDIAQQATPPASVAAQCPAPAMLPPPPTKVWCPPD</sequence>
<feature type="signal peptide" evidence="1">
    <location>
        <begin position="1"/>
        <end position="21"/>
    </location>
</feature>
<protein>
    <submittedName>
        <fullName evidence="2">Uncharacterized protein</fullName>
    </submittedName>
</protein>
<evidence type="ECO:0000313" key="2">
    <source>
        <dbReference type="EMBL" id="MQA38609.1"/>
    </source>
</evidence>
<accession>A0A6A7N0Q6</accession>
<proteinExistence type="predicted"/>
<dbReference type="RefSeq" id="WP_152837951.1">
    <property type="nucleotide sequence ID" value="NZ_WHUG01000003.1"/>
</dbReference>
<dbReference type="Proteomes" id="UP000440498">
    <property type="component" value="Unassembled WGS sequence"/>
</dbReference>
<reference evidence="2 3" key="1">
    <citation type="submission" date="2019-10" db="EMBL/GenBank/DDBJ databases">
        <title>Two novel species isolated from a subtropical stream in China.</title>
        <authorList>
            <person name="Lu H."/>
        </authorList>
    </citation>
    <scope>NUCLEOTIDE SEQUENCE [LARGE SCALE GENOMIC DNA]</scope>
    <source>
        <strain evidence="2 3">FT29W</strain>
    </source>
</reference>
<keyword evidence="1" id="KW-0732">Signal</keyword>
<evidence type="ECO:0000256" key="1">
    <source>
        <dbReference type="SAM" id="SignalP"/>
    </source>
</evidence>
<feature type="chain" id="PRO_5025426243" evidence="1">
    <location>
        <begin position="22"/>
        <end position="88"/>
    </location>
</feature>
<name>A0A6A7N0Q6_9BURK</name>
<keyword evidence="3" id="KW-1185">Reference proteome</keyword>